<dbReference type="eggNOG" id="KOG0027">
    <property type="taxonomic scope" value="Eukaryota"/>
</dbReference>
<dbReference type="Pfam" id="PF13499">
    <property type="entry name" value="EF-hand_7"/>
    <property type="match status" value="1"/>
</dbReference>
<reference evidence="2 3" key="1">
    <citation type="submission" date="2006-10" db="EMBL/GenBank/DDBJ databases">
        <title>The Genome Sequence of Batrachochytrium dendrobatidis JEL423.</title>
        <authorList>
            <consortium name="The Broad Institute Genome Sequencing Platform"/>
            <person name="Birren B."/>
            <person name="Lander E."/>
            <person name="Galagan J."/>
            <person name="Cuomo C."/>
            <person name="Devon K."/>
            <person name="Jaffe D."/>
            <person name="Butler J."/>
            <person name="Alvarez P."/>
            <person name="Gnerre S."/>
            <person name="Grabherr M."/>
            <person name="Kleber M."/>
            <person name="Mauceli E."/>
            <person name="Brockman W."/>
            <person name="Young S."/>
            <person name="LaButti K."/>
            <person name="Sykes S."/>
            <person name="DeCaprio D."/>
            <person name="Crawford M."/>
            <person name="Koehrsen M."/>
            <person name="Engels R."/>
            <person name="Montgomery P."/>
            <person name="Pearson M."/>
            <person name="Howarth C."/>
            <person name="Larson L."/>
            <person name="White J."/>
            <person name="O'Leary S."/>
            <person name="Kodira C."/>
            <person name="Zeng Q."/>
            <person name="Yandava C."/>
            <person name="Alvarado L."/>
            <person name="Longcore J."/>
            <person name="James T."/>
        </authorList>
    </citation>
    <scope>NUCLEOTIDE SEQUENCE [LARGE SCALE GENOMIC DNA]</scope>
    <source>
        <strain evidence="2 3">JEL423</strain>
    </source>
</reference>
<dbReference type="Proteomes" id="UP000077115">
    <property type="component" value="Unassembled WGS sequence"/>
</dbReference>
<sequence>MATIASATTAIEHNQVLFKKIKRVREIGTIIRSLNVYPSESQLQGWIKEMQETESSDSISFSTFSRVVMKILNSSICVRDDDEKLYRAFQVLDTEKRGFLMPDELRSLLTQQGEVFSHEEVEEMLTACTDPVENKVYYEDYVATF</sequence>
<name>A0A177WH87_BATDL</name>
<accession>A0A177WH87</accession>
<protein>
    <recommendedName>
        <fullName evidence="1">EF-hand domain-containing protein</fullName>
    </recommendedName>
</protein>
<dbReference type="SUPFAM" id="SSF47473">
    <property type="entry name" value="EF-hand"/>
    <property type="match status" value="1"/>
</dbReference>
<dbReference type="OrthoDB" id="10260307at2759"/>
<evidence type="ECO:0000313" key="2">
    <source>
        <dbReference type="EMBL" id="OAJ39152.1"/>
    </source>
</evidence>
<dbReference type="EMBL" id="DS022302">
    <property type="protein sequence ID" value="OAJ39152.1"/>
    <property type="molecule type" value="Genomic_DNA"/>
</dbReference>
<organism evidence="2 3">
    <name type="scientific">Batrachochytrium dendrobatidis (strain JEL423)</name>
    <dbReference type="NCBI Taxonomy" id="403673"/>
    <lineage>
        <taxon>Eukaryota</taxon>
        <taxon>Fungi</taxon>
        <taxon>Fungi incertae sedis</taxon>
        <taxon>Chytridiomycota</taxon>
        <taxon>Chytridiomycota incertae sedis</taxon>
        <taxon>Chytridiomycetes</taxon>
        <taxon>Rhizophydiales</taxon>
        <taxon>Rhizophydiales incertae sedis</taxon>
        <taxon>Batrachochytrium</taxon>
    </lineage>
</organism>
<dbReference type="VEuPathDB" id="FungiDB:BDEG_23020"/>
<dbReference type="InterPro" id="IPR011992">
    <property type="entry name" value="EF-hand-dom_pair"/>
</dbReference>
<dbReference type="PANTHER" id="PTHR46763">
    <property type="entry name" value="DYNEIN REGULATORY COMPLEX PROTEIN 8"/>
    <property type="match status" value="1"/>
</dbReference>
<evidence type="ECO:0000259" key="1">
    <source>
        <dbReference type="PROSITE" id="PS50222"/>
    </source>
</evidence>
<reference evidence="2 3" key="2">
    <citation type="submission" date="2016-05" db="EMBL/GenBank/DDBJ databases">
        <title>Lineage-specific infection strategies underlie the spectrum of fungal disease in amphibians.</title>
        <authorList>
            <person name="Cuomo C.A."/>
            <person name="Farrer R.A."/>
            <person name="James T."/>
            <person name="Longcore J."/>
            <person name="Birren B."/>
        </authorList>
    </citation>
    <scope>NUCLEOTIDE SEQUENCE [LARGE SCALE GENOMIC DNA]</scope>
    <source>
        <strain evidence="2 3">JEL423</strain>
    </source>
</reference>
<evidence type="ECO:0000313" key="3">
    <source>
        <dbReference type="Proteomes" id="UP000077115"/>
    </source>
</evidence>
<dbReference type="Gene3D" id="1.10.238.10">
    <property type="entry name" value="EF-hand"/>
    <property type="match status" value="1"/>
</dbReference>
<dbReference type="PANTHER" id="PTHR46763:SF1">
    <property type="entry name" value="DYNEIN REGULATORY COMPLEX PROTEIN 8"/>
    <property type="match status" value="1"/>
</dbReference>
<gene>
    <name evidence="2" type="ORF">BDEG_23020</name>
</gene>
<proteinExistence type="predicted"/>
<dbReference type="GO" id="GO:0005509">
    <property type="term" value="F:calcium ion binding"/>
    <property type="evidence" value="ECO:0007669"/>
    <property type="project" value="InterPro"/>
</dbReference>
<feature type="domain" description="EF-hand" evidence="1">
    <location>
        <begin position="80"/>
        <end position="115"/>
    </location>
</feature>
<dbReference type="AlphaFoldDB" id="A0A177WH87"/>
<dbReference type="STRING" id="403673.A0A177WH87"/>
<dbReference type="FunFam" id="1.10.238.10:FF:000001">
    <property type="entry name" value="Calmodulin 1"/>
    <property type="match status" value="1"/>
</dbReference>
<dbReference type="InterPro" id="IPR002048">
    <property type="entry name" value="EF_hand_dom"/>
</dbReference>
<dbReference type="PROSITE" id="PS50222">
    <property type="entry name" value="EF_HAND_2"/>
    <property type="match status" value="1"/>
</dbReference>